<dbReference type="Proteomes" id="UP001522905">
    <property type="component" value="Unassembled WGS sequence"/>
</dbReference>
<dbReference type="RefSeq" id="WP_220751129.1">
    <property type="nucleotide sequence ID" value="NZ_BPLL01000007.1"/>
</dbReference>
<name>A0ABT0I257_9LACO</name>
<reference evidence="2 3" key="1">
    <citation type="submission" date="2021-11" db="EMBL/GenBank/DDBJ databases">
        <title>Comparative genomics of bee honey and flower isolates.</title>
        <authorList>
            <person name="Bechtner J.D."/>
            <person name="Gallus M.K."/>
            <person name="Ehrmann M."/>
        </authorList>
    </citation>
    <scope>NUCLEOTIDE SEQUENCE [LARGE SCALE GENOMIC DNA]</scope>
    <source>
        <strain evidence="2 3">M161</strain>
    </source>
</reference>
<evidence type="ECO:0000256" key="1">
    <source>
        <dbReference type="SAM" id="SignalP"/>
    </source>
</evidence>
<comment type="caution">
    <text evidence="2">The sequence shown here is derived from an EMBL/GenBank/DDBJ whole genome shotgun (WGS) entry which is preliminary data.</text>
</comment>
<gene>
    <name evidence="2" type="ORF">LNP07_04630</name>
</gene>
<protein>
    <submittedName>
        <fullName evidence="2">Uncharacterized protein</fullName>
    </submittedName>
</protein>
<evidence type="ECO:0000313" key="3">
    <source>
        <dbReference type="Proteomes" id="UP001522905"/>
    </source>
</evidence>
<keyword evidence="3" id="KW-1185">Reference proteome</keyword>
<accession>A0ABT0I257</accession>
<organism evidence="2 3">
    <name type="scientific">Apilactobacillus xinyiensis</name>
    <dbReference type="NCBI Taxonomy" id="2841032"/>
    <lineage>
        <taxon>Bacteria</taxon>
        <taxon>Bacillati</taxon>
        <taxon>Bacillota</taxon>
        <taxon>Bacilli</taxon>
        <taxon>Lactobacillales</taxon>
        <taxon>Lactobacillaceae</taxon>
        <taxon>Apilactobacillus</taxon>
    </lineage>
</organism>
<sequence>MIKKYILSVAVILGLFCLFNQNANAASKCTDGTPKVIRGCWITNNWSKDHKNKAYYSVTITKSRITGEEHGIGIINGRKVCMSDQAVTQVSRAKYKTIKKNYFEVISRQNLTIASMTAFVKLIHKNGKEYISIRNKGDNQKVALMHRTSKKYIDKLNHYYL</sequence>
<evidence type="ECO:0000313" key="2">
    <source>
        <dbReference type="EMBL" id="MCK8624797.1"/>
    </source>
</evidence>
<feature type="chain" id="PRO_5046899913" evidence="1">
    <location>
        <begin position="26"/>
        <end position="161"/>
    </location>
</feature>
<proteinExistence type="predicted"/>
<dbReference type="EMBL" id="JAJIAO010000004">
    <property type="protein sequence ID" value="MCK8624797.1"/>
    <property type="molecule type" value="Genomic_DNA"/>
</dbReference>
<feature type="signal peptide" evidence="1">
    <location>
        <begin position="1"/>
        <end position="25"/>
    </location>
</feature>
<keyword evidence="1" id="KW-0732">Signal</keyword>